<dbReference type="GO" id="GO:0106274">
    <property type="term" value="F:NAD+-protein-arginine ADP-ribosyltransferase activity"/>
    <property type="evidence" value="ECO:0007669"/>
    <property type="project" value="UniProtKB-EC"/>
</dbReference>
<dbReference type="Proteomes" id="UP000681722">
    <property type="component" value="Unassembled WGS sequence"/>
</dbReference>
<sequence>MGQRISCVENSSASGTAVWEVVNDEVMTLANNYRYSLQQTWVKRGFLQIVKDILRLYIKLDLPRLMTRYQCEKIEKYFNESCENEEVKAIIKAYTATNGFSRYINMDLANLVSTNDWRDIRISPNAPEDRQYWEGALDVVCIIVHHPGRSTYEVKQETKVFRGMSISKNYLDNFQDGTCLTNKTFLSTSITQDVAERYLHTDEELTGCLCIYTIVPSDRRTALHIKDISKITDEEEVLILPYTTFKAKSPSWGCTSHNIKGRQLEPMCEDLGLQISQINGPTSKRSSNVNVHIRGLQTADGVVETDPVPEASIDIERELAEVTEKYLQEEAQVLQTTYKEALDTITRIHPKRAIDPSGTSNMSIK</sequence>
<evidence type="ECO:0000313" key="8">
    <source>
        <dbReference type="EMBL" id="CAF1295869.1"/>
    </source>
</evidence>
<name>A0A815DBX4_9BILA</name>
<organism evidence="8 11">
    <name type="scientific">Didymodactylos carnosus</name>
    <dbReference type="NCBI Taxonomy" id="1234261"/>
    <lineage>
        <taxon>Eukaryota</taxon>
        <taxon>Metazoa</taxon>
        <taxon>Spiralia</taxon>
        <taxon>Gnathifera</taxon>
        <taxon>Rotifera</taxon>
        <taxon>Eurotatoria</taxon>
        <taxon>Bdelloidea</taxon>
        <taxon>Philodinida</taxon>
        <taxon>Philodinidae</taxon>
        <taxon>Didymodactylos</taxon>
    </lineage>
</organism>
<evidence type="ECO:0000313" key="9">
    <source>
        <dbReference type="EMBL" id="CAF3997926.1"/>
    </source>
</evidence>
<dbReference type="EMBL" id="CAJNOQ010012262">
    <property type="protein sequence ID" value="CAF1295869.1"/>
    <property type="molecule type" value="Genomic_DNA"/>
</dbReference>
<dbReference type="EMBL" id="CAJOBC010034992">
    <property type="protein sequence ID" value="CAF4110328.1"/>
    <property type="molecule type" value="Genomic_DNA"/>
</dbReference>
<dbReference type="Proteomes" id="UP000682733">
    <property type="component" value="Unassembled WGS sequence"/>
</dbReference>
<dbReference type="AlphaFoldDB" id="A0A815DBX4"/>
<evidence type="ECO:0000256" key="4">
    <source>
        <dbReference type="ARBA" id="ARBA00022695"/>
    </source>
</evidence>
<evidence type="ECO:0000313" key="10">
    <source>
        <dbReference type="EMBL" id="CAF4110328.1"/>
    </source>
</evidence>
<gene>
    <name evidence="8" type="ORF">GPM918_LOCUS28271</name>
    <name evidence="7" type="ORF">OVA965_LOCUS23339</name>
    <name evidence="10" type="ORF">SRO942_LOCUS28755</name>
    <name evidence="9" type="ORF">TMI583_LOCUS24056</name>
</gene>
<evidence type="ECO:0000313" key="11">
    <source>
        <dbReference type="Proteomes" id="UP000663829"/>
    </source>
</evidence>
<dbReference type="OrthoDB" id="423533at2759"/>
<dbReference type="Proteomes" id="UP000663829">
    <property type="component" value="Unassembled WGS sequence"/>
</dbReference>
<keyword evidence="11" id="KW-1185">Reference proteome</keyword>
<evidence type="ECO:0000256" key="1">
    <source>
        <dbReference type="ARBA" id="ARBA00009558"/>
    </source>
</evidence>
<keyword evidence="4" id="KW-0548">Nucleotidyltransferase</keyword>
<keyword evidence="2 6" id="KW-0328">Glycosyltransferase</keyword>
<comment type="similarity">
    <text evidence="1 6">Belongs to the Arg-specific ADP-ribosyltransferase family.</text>
</comment>
<dbReference type="EMBL" id="CAJNOK010013557">
    <property type="protein sequence ID" value="CAF1186877.1"/>
    <property type="molecule type" value="Genomic_DNA"/>
</dbReference>
<proteinExistence type="inferred from homology"/>
<dbReference type="Proteomes" id="UP000677228">
    <property type="component" value="Unassembled WGS sequence"/>
</dbReference>
<reference evidence="8" key="1">
    <citation type="submission" date="2021-02" db="EMBL/GenBank/DDBJ databases">
        <authorList>
            <person name="Nowell W R."/>
        </authorList>
    </citation>
    <scope>NUCLEOTIDE SEQUENCE</scope>
</reference>
<dbReference type="Pfam" id="PF01129">
    <property type="entry name" value="ART"/>
    <property type="match status" value="1"/>
</dbReference>
<comment type="catalytic activity">
    <reaction evidence="5 6">
        <text>L-arginyl-[protein] + NAD(+) = N(omega)-(ADP-D-ribosyl)-L-arginyl-[protein] + nicotinamide + H(+)</text>
        <dbReference type="Rhea" id="RHEA:19149"/>
        <dbReference type="Rhea" id="RHEA-COMP:10532"/>
        <dbReference type="Rhea" id="RHEA-COMP:15087"/>
        <dbReference type="ChEBI" id="CHEBI:15378"/>
        <dbReference type="ChEBI" id="CHEBI:17154"/>
        <dbReference type="ChEBI" id="CHEBI:29965"/>
        <dbReference type="ChEBI" id="CHEBI:57540"/>
        <dbReference type="ChEBI" id="CHEBI:142554"/>
        <dbReference type="EC" id="2.4.2.31"/>
    </reaction>
</comment>
<dbReference type="EC" id="2.4.2.31" evidence="6"/>
<dbReference type="SUPFAM" id="SSF56399">
    <property type="entry name" value="ADP-ribosylation"/>
    <property type="match status" value="1"/>
</dbReference>
<keyword evidence="6" id="KW-0520">NAD</keyword>
<dbReference type="InterPro" id="IPR000768">
    <property type="entry name" value="ART"/>
</dbReference>
<evidence type="ECO:0000256" key="2">
    <source>
        <dbReference type="ARBA" id="ARBA00022676"/>
    </source>
</evidence>
<accession>A0A815DBX4</accession>
<dbReference type="Gene3D" id="3.90.176.10">
    <property type="entry name" value="Toxin ADP-ribosyltransferase, Chain A, domain 1"/>
    <property type="match status" value="1"/>
</dbReference>
<dbReference type="GO" id="GO:0016779">
    <property type="term" value="F:nucleotidyltransferase activity"/>
    <property type="evidence" value="ECO:0007669"/>
    <property type="project" value="UniProtKB-KW"/>
</dbReference>
<comment type="caution">
    <text evidence="8">The sequence shown here is derived from an EMBL/GenBank/DDBJ whole genome shotgun (WGS) entry which is preliminary data.</text>
</comment>
<evidence type="ECO:0000256" key="3">
    <source>
        <dbReference type="ARBA" id="ARBA00022679"/>
    </source>
</evidence>
<keyword evidence="6" id="KW-0521">NADP</keyword>
<evidence type="ECO:0000256" key="5">
    <source>
        <dbReference type="ARBA" id="ARBA00047597"/>
    </source>
</evidence>
<evidence type="ECO:0000256" key="6">
    <source>
        <dbReference type="RuleBase" id="RU361228"/>
    </source>
</evidence>
<protein>
    <recommendedName>
        <fullName evidence="6">NAD(P)(+)--arginine ADP-ribosyltransferase</fullName>
        <ecNumber evidence="6">2.4.2.31</ecNumber>
    </recommendedName>
    <alternativeName>
        <fullName evidence="6">Mono(ADP-ribosyl)transferase</fullName>
    </alternativeName>
</protein>
<evidence type="ECO:0000313" key="7">
    <source>
        <dbReference type="EMBL" id="CAF1186877.1"/>
    </source>
</evidence>
<keyword evidence="3 6" id="KW-0808">Transferase</keyword>
<dbReference type="EMBL" id="CAJOBA010035084">
    <property type="protein sequence ID" value="CAF3997926.1"/>
    <property type="molecule type" value="Genomic_DNA"/>
</dbReference>